<name>A0ACB8W710_9TELE</name>
<accession>A0ACB8W710</accession>
<reference evidence="1" key="1">
    <citation type="submission" date="2022-04" db="EMBL/GenBank/DDBJ databases">
        <title>Jade perch genome.</title>
        <authorList>
            <person name="Chao B."/>
        </authorList>
    </citation>
    <scope>NUCLEOTIDE SEQUENCE</scope>
    <source>
        <strain evidence="1">CB-2022</strain>
    </source>
</reference>
<dbReference type="Proteomes" id="UP000831701">
    <property type="component" value="Chromosome 14"/>
</dbReference>
<sequence>MDGWRKELVWACLAPQLSRHVLEVTTGRDESLERASLRMLRVGDSLGSWNPAPVGPPVWSAYGPELMPSTVQNSAPTGDSHCSTGGLALHVNVGNSANSDTWRGVIGRNGLPDLNPSGVLLLDFCASHGLSITNTMFAKA</sequence>
<organism evidence="1 2">
    <name type="scientific">Scortum barcoo</name>
    <name type="common">barcoo grunter</name>
    <dbReference type="NCBI Taxonomy" id="214431"/>
    <lineage>
        <taxon>Eukaryota</taxon>
        <taxon>Metazoa</taxon>
        <taxon>Chordata</taxon>
        <taxon>Craniata</taxon>
        <taxon>Vertebrata</taxon>
        <taxon>Euteleostomi</taxon>
        <taxon>Actinopterygii</taxon>
        <taxon>Neopterygii</taxon>
        <taxon>Teleostei</taxon>
        <taxon>Neoteleostei</taxon>
        <taxon>Acanthomorphata</taxon>
        <taxon>Eupercaria</taxon>
        <taxon>Centrarchiformes</taxon>
        <taxon>Terapontoidei</taxon>
        <taxon>Terapontidae</taxon>
        <taxon>Scortum</taxon>
    </lineage>
</organism>
<evidence type="ECO:0000313" key="2">
    <source>
        <dbReference type="Proteomes" id="UP000831701"/>
    </source>
</evidence>
<dbReference type="EMBL" id="CM041544">
    <property type="protein sequence ID" value="KAI3363524.1"/>
    <property type="molecule type" value="Genomic_DNA"/>
</dbReference>
<evidence type="ECO:0000313" key="1">
    <source>
        <dbReference type="EMBL" id="KAI3363524.1"/>
    </source>
</evidence>
<keyword evidence="2" id="KW-1185">Reference proteome</keyword>
<proteinExistence type="predicted"/>
<comment type="caution">
    <text evidence="1">The sequence shown here is derived from an EMBL/GenBank/DDBJ whole genome shotgun (WGS) entry which is preliminary data.</text>
</comment>
<protein>
    <submittedName>
        <fullName evidence="1">Uncharacterized protein</fullName>
    </submittedName>
</protein>
<gene>
    <name evidence="1" type="ORF">L3Q82_012126</name>
</gene>